<evidence type="ECO:0000256" key="2">
    <source>
        <dbReference type="ARBA" id="ARBA00008685"/>
    </source>
</evidence>
<keyword evidence="6 10" id="KW-0472">Membrane</keyword>
<evidence type="ECO:0000256" key="4">
    <source>
        <dbReference type="ARBA" id="ARBA00022692"/>
    </source>
</evidence>
<dbReference type="Gene3D" id="3.40.190.10">
    <property type="entry name" value="Periplasmic binding protein-like II"/>
    <property type="match status" value="1"/>
</dbReference>
<sequence length="673" mass="76034">MNAAVIIVSFLLFQIEHLSAALQYTPQNSSYFWGELVHEITQTYFSEYRCIIFITQDIPDILDFVPPGLQIFNFQIGSHDGMLPEVEETDTLDSTVVSDGTKIFERMLIQSMDAGCQGYVIQVRNPRSVVYSFARTTRRAVTRSDKRYFFLSTSPDFDVQEIFSMREMLFMPELIIAKVSKTENCNLQTSLRSDHTRNTRNTADYKYQLKNSDIKSNNCQNQNAMSCNTSEGENQSYPEESFQKRILHVPSKSNCVEIVTHKFVGNGDSNDEVSLDFWEKSGGSSGLLHNTNLFPDKIRNLHGKKLQVLSFPWSPFVIMEQEGNTTIRDGIDVLILNQYCSLINATWELNFDDDWWGDIYPNGSGIGLVGNLAMDHTDLAIGALFMWPDIFQWLDASASYAKGAEICLAPKPKMIPKWLSPFLPFPLNVWLGVGFTLLCLAVTFSVLARASRWLLGALGLERYFRLGGSVILTMGMFVEQSPPDTADQKDRTHTPIRQLVSTTLLYALLLSTAYSSGLASVLTVPQYEKPIDTLKDLAMSDYVWVGNHPAWTWAIENSDDPVIVTLTKKFRIMEDEVAMPLLREGKIAFPLEKYPGGHFGMATQITEEDLVHQRIMKETFYWSHIIMMTRKSSAYVRHLNVLLGRLNAAGIPSTGRATCRDEGPRSVFISPSC</sequence>
<feature type="region of interest" description="Disordered" evidence="9">
    <location>
        <begin position="216"/>
        <end position="235"/>
    </location>
</feature>
<keyword evidence="5 10" id="KW-1133">Transmembrane helix</keyword>
<evidence type="ECO:0000256" key="5">
    <source>
        <dbReference type="ARBA" id="ARBA00022989"/>
    </source>
</evidence>
<evidence type="ECO:0000313" key="13">
    <source>
        <dbReference type="EMBL" id="KAJ4428660.1"/>
    </source>
</evidence>
<evidence type="ECO:0000256" key="3">
    <source>
        <dbReference type="ARBA" id="ARBA00022475"/>
    </source>
</evidence>
<dbReference type="InterPro" id="IPR052192">
    <property type="entry name" value="Insect_Ionotropic_Sensory_Rcpt"/>
</dbReference>
<feature type="chain" id="PRO_5046190308" description="Ionotropic glutamate receptor C-terminal domain-containing protein" evidence="11">
    <location>
        <begin position="22"/>
        <end position="673"/>
    </location>
</feature>
<feature type="signal peptide" evidence="11">
    <location>
        <begin position="1"/>
        <end position="21"/>
    </location>
</feature>
<name>A0ABQ8S4A5_PERAM</name>
<keyword evidence="3" id="KW-1003">Cell membrane</keyword>
<accession>A0ABQ8S4A5</accession>
<evidence type="ECO:0000256" key="1">
    <source>
        <dbReference type="ARBA" id="ARBA00004651"/>
    </source>
</evidence>
<proteinExistence type="inferred from homology"/>
<evidence type="ECO:0000256" key="6">
    <source>
        <dbReference type="ARBA" id="ARBA00023136"/>
    </source>
</evidence>
<feature type="transmembrane region" description="Helical" evidence="10">
    <location>
        <begin position="429"/>
        <end position="450"/>
    </location>
</feature>
<protein>
    <recommendedName>
        <fullName evidence="12">Ionotropic glutamate receptor C-terminal domain-containing protein</fullName>
    </recommendedName>
</protein>
<dbReference type="EMBL" id="JAJSOF020000036">
    <property type="protein sequence ID" value="KAJ4428660.1"/>
    <property type="molecule type" value="Genomic_DNA"/>
</dbReference>
<dbReference type="Gene3D" id="1.10.287.70">
    <property type="match status" value="1"/>
</dbReference>
<gene>
    <name evidence="13" type="ORF">ANN_25653</name>
</gene>
<evidence type="ECO:0000256" key="10">
    <source>
        <dbReference type="SAM" id="Phobius"/>
    </source>
</evidence>
<organism evidence="13 14">
    <name type="scientific">Periplaneta americana</name>
    <name type="common">American cockroach</name>
    <name type="synonym">Blatta americana</name>
    <dbReference type="NCBI Taxonomy" id="6978"/>
    <lineage>
        <taxon>Eukaryota</taxon>
        <taxon>Metazoa</taxon>
        <taxon>Ecdysozoa</taxon>
        <taxon>Arthropoda</taxon>
        <taxon>Hexapoda</taxon>
        <taxon>Insecta</taxon>
        <taxon>Pterygota</taxon>
        <taxon>Neoptera</taxon>
        <taxon>Polyneoptera</taxon>
        <taxon>Dictyoptera</taxon>
        <taxon>Blattodea</taxon>
        <taxon>Blattoidea</taxon>
        <taxon>Blattidae</taxon>
        <taxon>Blattinae</taxon>
        <taxon>Periplaneta</taxon>
    </lineage>
</organism>
<keyword evidence="14" id="KW-1185">Reference proteome</keyword>
<reference evidence="13 14" key="1">
    <citation type="journal article" date="2022" name="Allergy">
        <title>Genome assembly and annotation of Periplaneta americana reveal a comprehensive cockroach allergen profile.</title>
        <authorList>
            <person name="Wang L."/>
            <person name="Xiong Q."/>
            <person name="Saelim N."/>
            <person name="Wang L."/>
            <person name="Nong W."/>
            <person name="Wan A.T."/>
            <person name="Shi M."/>
            <person name="Liu X."/>
            <person name="Cao Q."/>
            <person name="Hui J.H.L."/>
            <person name="Sookrung N."/>
            <person name="Leung T.F."/>
            <person name="Tungtrongchitr A."/>
            <person name="Tsui S.K.W."/>
        </authorList>
    </citation>
    <scope>NUCLEOTIDE SEQUENCE [LARGE SCALE GENOMIC DNA]</scope>
    <source>
        <strain evidence="13">PWHHKU_190912</strain>
    </source>
</reference>
<comment type="subcellular location">
    <subcellularLocation>
        <location evidence="1">Cell membrane</location>
        <topology evidence="1">Multi-pass membrane protein</topology>
    </subcellularLocation>
</comment>
<comment type="caution">
    <text evidence="13">The sequence shown here is derived from an EMBL/GenBank/DDBJ whole genome shotgun (WGS) entry which is preliminary data.</text>
</comment>
<dbReference type="PANTHER" id="PTHR42643:SF40">
    <property type="entry name" value="IONOTROPIC RECEPTOR 41A-RELATED"/>
    <property type="match status" value="1"/>
</dbReference>
<keyword evidence="7" id="KW-0675">Receptor</keyword>
<keyword evidence="4 10" id="KW-0812">Transmembrane</keyword>
<evidence type="ECO:0000313" key="14">
    <source>
        <dbReference type="Proteomes" id="UP001148838"/>
    </source>
</evidence>
<feature type="transmembrane region" description="Helical" evidence="10">
    <location>
        <begin position="504"/>
        <end position="525"/>
    </location>
</feature>
<evidence type="ECO:0000256" key="8">
    <source>
        <dbReference type="ARBA" id="ARBA00023180"/>
    </source>
</evidence>
<keyword evidence="11" id="KW-0732">Signal</keyword>
<comment type="similarity">
    <text evidence="2">Belongs to the glutamate-gated ion channel (TC 1.A.10.1) family.</text>
</comment>
<evidence type="ECO:0000256" key="7">
    <source>
        <dbReference type="ARBA" id="ARBA00023170"/>
    </source>
</evidence>
<dbReference type="SUPFAM" id="SSF53850">
    <property type="entry name" value="Periplasmic binding protein-like II"/>
    <property type="match status" value="1"/>
</dbReference>
<dbReference type="InterPro" id="IPR001320">
    <property type="entry name" value="Iontro_rcpt_C"/>
</dbReference>
<dbReference type="Pfam" id="PF00060">
    <property type="entry name" value="Lig_chan"/>
    <property type="match status" value="1"/>
</dbReference>
<keyword evidence="8" id="KW-0325">Glycoprotein</keyword>
<evidence type="ECO:0000256" key="11">
    <source>
        <dbReference type="SAM" id="SignalP"/>
    </source>
</evidence>
<evidence type="ECO:0000259" key="12">
    <source>
        <dbReference type="Pfam" id="PF00060"/>
    </source>
</evidence>
<dbReference type="Proteomes" id="UP001148838">
    <property type="component" value="Unassembled WGS sequence"/>
</dbReference>
<dbReference type="PANTHER" id="PTHR42643">
    <property type="entry name" value="IONOTROPIC RECEPTOR 20A-RELATED"/>
    <property type="match status" value="1"/>
</dbReference>
<feature type="domain" description="Ionotropic glutamate receptor C-terminal" evidence="12">
    <location>
        <begin position="428"/>
        <end position="568"/>
    </location>
</feature>
<evidence type="ECO:0000256" key="9">
    <source>
        <dbReference type="SAM" id="MobiDB-lite"/>
    </source>
</evidence>